<evidence type="ECO:0000313" key="3">
    <source>
        <dbReference type="Proteomes" id="UP000035462"/>
    </source>
</evidence>
<dbReference type="RefSeq" id="WP_155400758.1">
    <property type="nucleotide sequence ID" value="NZ_JAIT01000015.1"/>
</dbReference>
<keyword evidence="1" id="KW-1133">Transmembrane helix</keyword>
<name>A0A837JE49_9BACT</name>
<evidence type="ECO:0000313" key="2">
    <source>
        <dbReference type="EMBL" id="KLE06325.1"/>
    </source>
</evidence>
<gene>
    <name evidence="2" type="ORF">AF77_02345</name>
</gene>
<feature type="transmembrane region" description="Helical" evidence="1">
    <location>
        <begin position="5"/>
        <end position="24"/>
    </location>
</feature>
<sequence>MKKLLVFAFVMILLAIGGLIVNYIETTQGFPFTNNATFFYGCFMISLSLVFIFSDYI</sequence>
<protein>
    <submittedName>
        <fullName evidence="2">Uncharacterized protein</fullName>
    </submittedName>
</protein>
<dbReference type="EMBL" id="JAIT01000015">
    <property type="protein sequence ID" value="KLE06325.1"/>
    <property type="molecule type" value="Genomic_DNA"/>
</dbReference>
<feature type="transmembrane region" description="Helical" evidence="1">
    <location>
        <begin position="36"/>
        <end position="54"/>
    </location>
</feature>
<comment type="caution">
    <text evidence="2">The sequence shown here is derived from an EMBL/GenBank/DDBJ whole genome shotgun (WGS) entry which is preliminary data.</text>
</comment>
<keyword evidence="1" id="KW-0472">Membrane</keyword>
<accession>A0A837JE49</accession>
<keyword evidence="1" id="KW-0812">Transmembrane</keyword>
<dbReference type="Proteomes" id="UP000035462">
    <property type="component" value="Unassembled WGS sequence"/>
</dbReference>
<evidence type="ECO:0000256" key="1">
    <source>
        <dbReference type="SAM" id="Phobius"/>
    </source>
</evidence>
<proteinExistence type="predicted"/>
<organism evidence="2 3">
    <name type="scientific">Aliarcobacter butzleri L352</name>
    <dbReference type="NCBI Taxonomy" id="1447260"/>
    <lineage>
        <taxon>Bacteria</taxon>
        <taxon>Pseudomonadati</taxon>
        <taxon>Campylobacterota</taxon>
        <taxon>Epsilonproteobacteria</taxon>
        <taxon>Campylobacterales</taxon>
        <taxon>Arcobacteraceae</taxon>
        <taxon>Aliarcobacter</taxon>
    </lineage>
</organism>
<reference evidence="2 3" key="1">
    <citation type="submission" date="2014-01" db="EMBL/GenBank/DDBJ databases">
        <title>Development of a Comparative Genomic Fingerprinting Assay for High Resolution Genotyping of Arcobacter butzleri.</title>
        <authorList>
            <person name="Webb A.L."/>
            <person name="Inglis G.D."/>
            <person name="Kruczkiewicz P."/>
            <person name="Selinger L.B."/>
            <person name="Taboada E.N."/>
        </authorList>
    </citation>
    <scope>NUCLEOTIDE SEQUENCE [LARGE SCALE GENOMIC DNA]</scope>
    <source>
        <strain evidence="2 3">L352</strain>
    </source>
</reference>
<dbReference type="AlphaFoldDB" id="A0A837JE49"/>